<sequence>MAWQPYAQENSSDVYSKQILKLFPDSKSGKLRLYSGEVVGLSVTLEGMERYRIHYPEDNDRKEEEVGNVLPWLVTQSGQIFLEARSAIDPAGLTREEYIVYSMLATKPDNGHLRNWGKELCAADPHYADFESFTPKYQSSDAAGPSTAPGSGRTLNPAGLPAGTVSSKLNRPQNKKGLLHEKRRLDNIAAQAEIATEKSQRRHERGYAKKRKPRNRRVKALEVGSRCNISLRSRTNRTTAVQSKVWEKETYVVTSLAEHKIFLRLEGGETSVSCLREDVLPIFTPAF</sequence>
<protein>
    <submittedName>
        <fullName evidence="2">Uncharacterized protein</fullName>
    </submittedName>
</protein>
<organism evidence="2 3">
    <name type="scientific">Apatococcus lobatus</name>
    <dbReference type="NCBI Taxonomy" id="904363"/>
    <lineage>
        <taxon>Eukaryota</taxon>
        <taxon>Viridiplantae</taxon>
        <taxon>Chlorophyta</taxon>
        <taxon>core chlorophytes</taxon>
        <taxon>Trebouxiophyceae</taxon>
        <taxon>Chlorellales</taxon>
        <taxon>Chlorellaceae</taxon>
        <taxon>Apatococcus</taxon>
    </lineage>
</organism>
<accession>A0AAW1SF17</accession>
<evidence type="ECO:0000313" key="3">
    <source>
        <dbReference type="Proteomes" id="UP001438707"/>
    </source>
</evidence>
<dbReference type="Proteomes" id="UP001438707">
    <property type="component" value="Unassembled WGS sequence"/>
</dbReference>
<dbReference type="EMBL" id="JALJOS010000001">
    <property type="protein sequence ID" value="KAK9844432.1"/>
    <property type="molecule type" value="Genomic_DNA"/>
</dbReference>
<dbReference type="PROSITE" id="PS00414">
    <property type="entry name" value="PROFILIN"/>
    <property type="match status" value="1"/>
</dbReference>
<comment type="caution">
    <text evidence="2">The sequence shown here is derived from an EMBL/GenBank/DDBJ whole genome shotgun (WGS) entry which is preliminary data.</text>
</comment>
<proteinExistence type="predicted"/>
<gene>
    <name evidence="2" type="ORF">WJX74_002396</name>
</gene>
<dbReference type="AlphaFoldDB" id="A0AAW1SF17"/>
<dbReference type="InterPro" id="IPR027310">
    <property type="entry name" value="Profilin_CS"/>
</dbReference>
<name>A0AAW1SF17_9CHLO</name>
<evidence type="ECO:0000313" key="2">
    <source>
        <dbReference type="EMBL" id="KAK9844432.1"/>
    </source>
</evidence>
<reference evidence="2 3" key="1">
    <citation type="journal article" date="2024" name="Nat. Commun.">
        <title>Phylogenomics reveals the evolutionary origins of lichenization in chlorophyte algae.</title>
        <authorList>
            <person name="Puginier C."/>
            <person name="Libourel C."/>
            <person name="Otte J."/>
            <person name="Skaloud P."/>
            <person name="Haon M."/>
            <person name="Grisel S."/>
            <person name="Petersen M."/>
            <person name="Berrin J.G."/>
            <person name="Delaux P.M."/>
            <person name="Dal Grande F."/>
            <person name="Keller J."/>
        </authorList>
    </citation>
    <scope>NUCLEOTIDE SEQUENCE [LARGE SCALE GENOMIC DNA]</scope>
    <source>
        <strain evidence="2 3">SAG 2145</strain>
    </source>
</reference>
<feature type="region of interest" description="Disordered" evidence="1">
    <location>
        <begin position="137"/>
        <end position="179"/>
    </location>
</feature>
<evidence type="ECO:0000256" key="1">
    <source>
        <dbReference type="SAM" id="MobiDB-lite"/>
    </source>
</evidence>
<keyword evidence="3" id="KW-1185">Reference proteome</keyword>
<dbReference type="GO" id="GO:0003779">
    <property type="term" value="F:actin binding"/>
    <property type="evidence" value="ECO:0007669"/>
    <property type="project" value="InterPro"/>
</dbReference>